<name>A0ACB8QZY3_9AGAM</name>
<evidence type="ECO:0000313" key="1">
    <source>
        <dbReference type="EMBL" id="KAI0037220.1"/>
    </source>
</evidence>
<keyword evidence="2" id="KW-1185">Reference proteome</keyword>
<dbReference type="Proteomes" id="UP000814128">
    <property type="component" value="Unassembled WGS sequence"/>
</dbReference>
<sequence length="437" mass="48498">MDAQAVTRPLKGSRISSFYPIKSIPPLASFDSAFQLQEYISILIRHDIHDVETIISIPETTKDGSEEEKDIREVNVDEACWIYEQLRRLAQDLSHPLITMLQQECTRQTCPEMKAGEWLYLCVAHGNEGAMEQCCAIDYILHTVDSATALLNSPRAFPSRLSIPPTSNRYFSSLARRLGRIFAHAFFHHREIFEQAEAESSLYARFLALTSRFDLVSPEFLVIPPRMHSQGASVDHVEPPRLLAAAVEPHVPPSDKEASPEPRKNRNRTDTMVFSEAYNYVEELTKNGPSEAPVPESEAKQSFDSEPAPEFTAEAELEAQELNEPAPHEPETGESLHLPKVELSESSVDPAPVPKPGEDTSHPDLEIKEDAPESRDVTEHQEAAEGAGSARETRADVETLEHEGEEADVTDEPLHEEAADTSESHALPDGAEDVAAP</sequence>
<dbReference type="EMBL" id="MU273465">
    <property type="protein sequence ID" value="KAI0037220.1"/>
    <property type="molecule type" value="Genomic_DNA"/>
</dbReference>
<organism evidence="1 2">
    <name type="scientific">Vararia minispora EC-137</name>
    <dbReference type="NCBI Taxonomy" id="1314806"/>
    <lineage>
        <taxon>Eukaryota</taxon>
        <taxon>Fungi</taxon>
        <taxon>Dikarya</taxon>
        <taxon>Basidiomycota</taxon>
        <taxon>Agaricomycotina</taxon>
        <taxon>Agaricomycetes</taxon>
        <taxon>Russulales</taxon>
        <taxon>Lachnocladiaceae</taxon>
        <taxon>Vararia</taxon>
    </lineage>
</organism>
<accession>A0ACB8QZY3</accession>
<reference evidence="1" key="1">
    <citation type="submission" date="2021-02" db="EMBL/GenBank/DDBJ databases">
        <authorList>
            <consortium name="DOE Joint Genome Institute"/>
            <person name="Ahrendt S."/>
            <person name="Looney B.P."/>
            <person name="Miyauchi S."/>
            <person name="Morin E."/>
            <person name="Drula E."/>
            <person name="Courty P.E."/>
            <person name="Chicoki N."/>
            <person name="Fauchery L."/>
            <person name="Kohler A."/>
            <person name="Kuo A."/>
            <person name="Labutti K."/>
            <person name="Pangilinan J."/>
            <person name="Lipzen A."/>
            <person name="Riley R."/>
            <person name="Andreopoulos W."/>
            <person name="He G."/>
            <person name="Johnson J."/>
            <person name="Barry K.W."/>
            <person name="Grigoriev I.V."/>
            <person name="Nagy L."/>
            <person name="Hibbett D."/>
            <person name="Henrissat B."/>
            <person name="Matheny P.B."/>
            <person name="Labbe J."/>
            <person name="Martin F."/>
        </authorList>
    </citation>
    <scope>NUCLEOTIDE SEQUENCE</scope>
    <source>
        <strain evidence="1">EC-137</strain>
    </source>
</reference>
<protein>
    <submittedName>
        <fullName evidence="1">Mob1/phocein</fullName>
    </submittedName>
</protein>
<comment type="caution">
    <text evidence="1">The sequence shown here is derived from an EMBL/GenBank/DDBJ whole genome shotgun (WGS) entry which is preliminary data.</text>
</comment>
<evidence type="ECO:0000313" key="2">
    <source>
        <dbReference type="Proteomes" id="UP000814128"/>
    </source>
</evidence>
<proteinExistence type="predicted"/>
<reference evidence="1" key="2">
    <citation type="journal article" date="2022" name="New Phytol.">
        <title>Evolutionary transition to the ectomycorrhizal habit in the genomes of a hyperdiverse lineage of mushroom-forming fungi.</title>
        <authorList>
            <person name="Looney B."/>
            <person name="Miyauchi S."/>
            <person name="Morin E."/>
            <person name="Drula E."/>
            <person name="Courty P.E."/>
            <person name="Kohler A."/>
            <person name="Kuo A."/>
            <person name="LaButti K."/>
            <person name="Pangilinan J."/>
            <person name="Lipzen A."/>
            <person name="Riley R."/>
            <person name="Andreopoulos W."/>
            <person name="He G."/>
            <person name="Johnson J."/>
            <person name="Nolan M."/>
            <person name="Tritt A."/>
            <person name="Barry K.W."/>
            <person name="Grigoriev I.V."/>
            <person name="Nagy L.G."/>
            <person name="Hibbett D."/>
            <person name="Henrissat B."/>
            <person name="Matheny P.B."/>
            <person name="Labbe J."/>
            <person name="Martin F.M."/>
        </authorList>
    </citation>
    <scope>NUCLEOTIDE SEQUENCE</scope>
    <source>
        <strain evidence="1">EC-137</strain>
    </source>
</reference>
<gene>
    <name evidence="1" type="ORF">K488DRAFT_39513</name>
</gene>